<feature type="compositionally biased region" description="Low complexity" evidence="1">
    <location>
        <begin position="202"/>
        <end position="213"/>
    </location>
</feature>
<dbReference type="AlphaFoldDB" id="A0A914GSS4"/>
<feature type="region of interest" description="Disordered" evidence="1">
    <location>
        <begin position="382"/>
        <end position="401"/>
    </location>
</feature>
<feature type="region of interest" description="Disordered" evidence="1">
    <location>
        <begin position="282"/>
        <end position="358"/>
    </location>
</feature>
<feature type="region of interest" description="Disordered" evidence="1">
    <location>
        <begin position="47"/>
        <end position="80"/>
    </location>
</feature>
<evidence type="ECO:0000313" key="2">
    <source>
        <dbReference type="Proteomes" id="UP000887572"/>
    </source>
</evidence>
<keyword evidence="2" id="KW-1185">Reference proteome</keyword>
<dbReference type="Proteomes" id="UP000887572">
    <property type="component" value="Unplaced"/>
</dbReference>
<feature type="compositionally biased region" description="Acidic residues" evidence="1">
    <location>
        <begin position="157"/>
        <end position="168"/>
    </location>
</feature>
<proteinExistence type="predicted"/>
<feature type="region of interest" description="Disordered" evidence="1">
    <location>
        <begin position="416"/>
        <end position="435"/>
    </location>
</feature>
<reference evidence="3" key="1">
    <citation type="submission" date="2022-11" db="UniProtKB">
        <authorList>
            <consortium name="WormBaseParasite"/>
        </authorList>
    </citation>
    <scope>IDENTIFICATION</scope>
</reference>
<evidence type="ECO:0000313" key="3">
    <source>
        <dbReference type="WBParaSite" id="Gr19_v10_g10884.t1"/>
    </source>
</evidence>
<sequence>MFLTPSHTSLHGHIEYTFMECKEAVIMMLKKRQANYCITSKSRKKQILRGATTNPSKPQANNNPIESQPKIKAEPHEEQFDGKWHDESALKGIVKVEHEPHYGAVKVEGKDKIKHEFEFEWWGEENAVFKEQLEDRVKEEDQHGQAPNTSDHKKIGDDDENWSQDEDNSTPSADELDQNNSKEAKDLSDQNNSTDQNESVDEQQNNSTESNNNPIESQPKIKVEPHEEQFDGKLHDESALKGIVKVEHEPHYGAVKVEGTDKIKHEFEFEWWGEENAVFKEQLEDRVKEEDQHGQAPNSSDHKKIGDDDENWSQDDDNSAPSADDLDQDNSKKHLSDQNNSTDQDGRSGGHTYTASNYDYNANLSYTSNVPYSAHRTDSANLPYSAHRTDSTNLPYSAHRTDSAYRTDSTYLSDSPYTSDPAHTTYSTYSAHTTN</sequence>
<evidence type="ECO:0000256" key="1">
    <source>
        <dbReference type="SAM" id="MobiDB-lite"/>
    </source>
</evidence>
<feature type="compositionally biased region" description="Basic and acidic residues" evidence="1">
    <location>
        <begin position="219"/>
        <end position="236"/>
    </location>
</feature>
<feature type="compositionally biased region" description="Acidic residues" evidence="1">
    <location>
        <begin position="307"/>
        <end position="328"/>
    </location>
</feature>
<dbReference type="WBParaSite" id="Gr19_v10_g10884.t1">
    <property type="protein sequence ID" value="Gr19_v10_g10884.t1"/>
    <property type="gene ID" value="Gr19_v10_g10884"/>
</dbReference>
<organism evidence="2 3">
    <name type="scientific">Globodera rostochiensis</name>
    <name type="common">Golden nematode worm</name>
    <name type="synonym">Heterodera rostochiensis</name>
    <dbReference type="NCBI Taxonomy" id="31243"/>
    <lineage>
        <taxon>Eukaryota</taxon>
        <taxon>Metazoa</taxon>
        <taxon>Ecdysozoa</taxon>
        <taxon>Nematoda</taxon>
        <taxon>Chromadorea</taxon>
        <taxon>Rhabditida</taxon>
        <taxon>Tylenchina</taxon>
        <taxon>Tylenchomorpha</taxon>
        <taxon>Tylenchoidea</taxon>
        <taxon>Heteroderidae</taxon>
        <taxon>Heteroderinae</taxon>
        <taxon>Globodera</taxon>
    </lineage>
</organism>
<feature type="compositionally biased region" description="Basic and acidic residues" evidence="1">
    <location>
        <begin position="69"/>
        <end position="80"/>
    </location>
</feature>
<feature type="compositionally biased region" description="Low complexity" evidence="1">
    <location>
        <begin position="422"/>
        <end position="435"/>
    </location>
</feature>
<protein>
    <submittedName>
        <fullName evidence="3">Uncharacterized protein</fullName>
    </submittedName>
</protein>
<feature type="compositionally biased region" description="Polar residues" evidence="1">
    <location>
        <begin position="51"/>
        <end position="66"/>
    </location>
</feature>
<accession>A0A914GSS4</accession>
<name>A0A914GSS4_GLORO</name>
<feature type="compositionally biased region" description="Basic and acidic residues" evidence="1">
    <location>
        <begin position="282"/>
        <end position="293"/>
    </location>
</feature>
<feature type="region of interest" description="Disordered" evidence="1">
    <location>
        <begin position="135"/>
        <end position="236"/>
    </location>
</feature>